<accession>A0A0F9DYN4</accession>
<organism evidence="2">
    <name type="scientific">marine sediment metagenome</name>
    <dbReference type="NCBI Taxonomy" id="412755"/>
    <lineage>
        <taxon>unclassified sequences</taxon>
        <taxon>metagenomes</taxon>
        <taxon>ecological metagenomes</taxon>
    </lineage>
</organism>
<dbReference type="InterPro" id="IPR002559">
    <property type="entry name" value="Transposase_11"/>
</dbReference>
<comment type="caution">
    <text evidence="2">The sequence shown here is derived from an EMBL/GenBank/DDBJ whole genome shotgun (WGS) entry which is preliminary data.</text>
</comment>
<sequence>MIIILYKIKPSIYQTQLTDYIGLKSIEIYDMNVPRDYRIARKKFRWIPIHPTWGKRRAPGTSPLSNSQKRIQDFIDWVPILKDKYLYRFPRVKIPCFKDFGAGVISKKEWDMHRYLKGFNGFFENLFEFNDLSFFQDLQGVLEEYGVSFKDMFIEDVLAYEMLRINLGFKNYAEIERMGRFIAYPPLFSITHDTNFFPKAHDISYVMTKIPPEALFEFFQLLVKECVDCGLIVPRILIWDGQFIRSNCSNNKKKGSSTYNDPDAGYCRHNGVKKGVGFDPGILYAHCFNRWFPIYFKMFPGNRNDILAFRETMEEFFTHTEYEWQVLIADSGPYSLQNMENIRSKGLIPIIRARKNLKTHPIRELKKNFFFNTDFIPKEWSDDYFLKIYSFRPMIEQGNSYNNTFYNAFRMNTRGMDAAIKLRSIIYILELLKALTAYKLGRPELIMKPTAFEASPYSNFRLMLPYKARDSGYPYFNSDEVLRRRIKSLYGLPS</sequence>
<reference evidence="2" key="1">
    <citation type="journal article" date="2015" name="Nature">
        <title>Complex archaea that bridge the gap between prokaryotes and eukaryotes.</title>
        <authorList>
            <person name="Spang A."/>
            <person name="Saw J.H."/>
            <person name="Jorgensen S.L."/>
            <person name="Zaremba-Niedzwiedzka K."/>
            <person name="Martijn J."/>
            <person name="Lind A.E."/>
            <person name="van Eijk R."/>
            <person name="Schleper C."/>
            <person name="Guy L."/>
            <person name="Ettema T.J."/>
        </authorList>
    </citation>
    <scope>NUCLEOTIDE SEQUENCE</scope>
</reference>
<protein>
    <recommendedName>
        <fullName evidence="1">Transposase IS4-like domain-containing protein</fullName>
    </recommendedName>
</protein>
<feature type="domain" description="Transposase IS4-like" evidence="1">
    <location>
        <begin position="234"/>
        <end position="362"/>
    </location>
</feature>
<dbReference type="Pfam" id="PF01609">
    <property type="entry name" value="DDE_Tnp_1"/>
    <property type="match status" value="1"/>
</dbReference>
<dbReference type="EMBL" id="LAZR01029659">
    <property type="protein sequence ID" value="KKL58916.1"/>
    <property type="molecule type" value="Genomic_DNA"/>
</dbReference>
<gene>
    <name evidence="2" type="ORF">LCGC14_2220570</name>
</gene>
<evidence type="ECO:0000259" key="1">
    <source>
        <dbReference type="Pfam" id="PF01609"/>
    </source>
</evidence>
<dbReference type="GO" id="GO:0004803">
    <property type="term" value="F:transposase activity"/>
    <property type="evidence" value="ECO:0007669"/>
    <property type="project" value="InterPro"/>
</dbReference>
<proteinExistence type="predicted"/>
<dbReference type="AlphaFoldDB" id="A0A0F9DYN4"/>
<name>A0A0F9DYN4_9ZZZZ</name>
<evidence type="ECO:0000313" key="2">
    <source>
        <dbReference type="EMBL" id="KKL58916.1"/>
    </source>
</evidence>
<dbReference type="GO" id="GO:0003677">
    <property type="term" value="F:DNA binding"/>
    <property type="evidence" value="ECO:0007669"/>
    <property type="project" value="InterPro"/>
</dbReference>
<dbReference type="GO" id="GO:0006313">
    <property type="term" value="P:DNA transposition"/>
    <property type="evidence" value="ECO:0007669"/>
    <property type="project" value="InterPro"/>
</dbReference>